<dbReference type="PANTHER" id="PTHR47966">
    <property type="entry name" value="BETA-SITE APP-CLEAVING ENZYME, ISOFORM A-RELATED"/>
    <property type="match status" value="1"/>
</dbReference>
<dbReference type="GO" id="GO:0006508">
    <property type="term" value="P:proteolysis"/>
    <property type="evidence" value="ECO:0007669"/>
    <property type="project" value="UniProtKB-KW"/>
</dbReference>
<dbReference type="GeneID" id="36586608"/>
<dbReference type="SUPFAM" id="SSF50630">
    <property type="entry name" value="Acid proteases"/>
    <property type="match status" value="1"/>
</dbReference>
<dbReference type="InterPro" id="IPR021109">
    <property type="entry name" value="Peptidase_aspartic_dom_sf"/>
</dbReference>
<evidence type="ECO:0000256" key="4">
    <source>
        <dbReference type="SAM" id="SignalP"/>
    </source>
</evidence>
<feature type="chain" id="PRO_5014349856" evidence="4">
    <location>
        <begin position="28"/>
        <end position="580"/>
    </location>
</feature>
<keyword evidence="3" id="KW-0472">Membrane</keyword>
<name>A0A2J6ST98_9HELO</name>
<keyword evidence="4" id="KW-0732">Signal</keyword>
<feature type="region of interest" description="Disordered" evidence="2">
    <location>
        <begin position="511"/>
        <end position="580"/>
    </location>
</feature>
<evidence type="ECO:0000256" key="1">
    <source>
        <dbReference type="ARBA" id="ARBA00007447"/>
    </source>
</evidence>
<dbReference type="InterPro" id="IPR001461">
    <property type="entry name" value="Aspartic_peptidase_A1"/>
</dbReference>
<dbReference type="PRINTS" id="PR00792">
    <property type="entry name" value="PEPSIN"/>
</dbReference>
<dbReference type="InParanoid" id="A0A2J6ST98"/>
<comment type="similarity">
    <text evidence="1">Belongs to the peptidase A1 family.</text>
</comment>
<dbReference type="PANTHER" id="PTHR47966:SF51">
    <property type="entry name" value="BETA-SITE APP-CLEAVING ENZYME, ISOFORM A-RELATED"/>
    <property type="match status" value="1"/>
</dbReference>
<dbReference type="Pfam" id="PF00026">
    <property type="entry name" value="Asp"/>
    <property type="match status" value="1"/>
</dbReference>
<proteinExistence type="inferred from homology"/>
<feature type="region of interest" description="Disordered" evidence="2">
    <location>
        <begin position="461"/>
        <end position="496"/>
    </location>
</feature>
<keyword evidence="3" id="KW-0812">Transmembrane</keyword>
<keyword evidence="7" id="KW-1185">Reference proteome</keyword>
<dbReference type="InterPro" id="IPR033121">
    <property type="entry name" value="PEPTIDASE_A1"/>
</dbReference>
<gene>
    <name evidence="6" type="ORF">K444DRAFT_598377</name>
</gene>
<dbReference type="Proteomes" id="UP000235371">
    <property type="component" value="Unassembled WGS sequence"/>
</dbReference>
<dbReference type="OrthoDB" id="4074350at2759"/>
<evidence type="ECO:0000313" key="7">
    <source>
        <dbReference type="Proteomes" id="UP000235371"/>
    </source>
</evidence>
<dbReference type="RefSeq" id="XP_024730915.1">
    <property type="nucleotide sequence ID" value="XM_024878531.1"/>
</dbReference>
<dbReference type="CDD" id="cd05471">
    <property type="entry name" value="pepsin_like"/>
    <property type="match status" value="1"/>
</dbReference>
<reference evidence="6 7" key="1">
    <citation type="submission" date="2016-04" db="EMBL/GenBank/DDBJ databases">
        <title>A degradative enzymes factory behind the ericoid mycorrhizal symbiosis.</title>
        <authorList>
            <consortium name="DOE Joint Genome Institute"/>
            <person name="Martino E."/>
            <person name="Morin E."/>
            <person name="Grelet G."/>
            <person name="Kuo A."/>
            <person name="Kohler A."/>
            <person name="Daghino S."/>
            <person name="Barry K."/>
            <person name="Choi C."/>
            <person name="Cichocki N."/>
            <person name="Clum A."/>
            <person name="Copeland A."/>
            <person name="Hainaut M."/>
            <person name="Haridas S."/>
            <person name="Labutti K."/>
            <person name="Lindquist E."/>
            <person name="Lipzen A."/>
            <person name="Khouja H.-R."/>
            <person name="Murat C."/>
            <person name="Ohm R."/>
            <person name="Olson A."/>
            <person name="Spatafora J."/>
            <person name="Veneault-Fourrey C."/>
            <person name="Henrissat B."/>
            <person name="Grigoriev I."/>
            <person name="Martin F."/>
            <person name="Perotto S."/>
        </authorList>
    </citation>
    <scope>NUCLEOTIDE SEQUENCE [LARGE SCALE GENOMIC DNA]</scope>
    <source>
        <strain evidence="6 7">E</strain>
    </source>
</reference>
<keyword evidence="6" id="KW-0645">Protease</keyword>
<feature type="domain" description="Peptidase A1" evidence="5">
    <location>
        <begin position="51"/>
        <end position="392"/>
    </location>
</feature>
<keyword evidence="6" id="KW-0378">Hydrolase</keyword>
<keyword evidence="3" id="KW-1133">Transmembrane helix</keyword>
<dbReference type="InterPro" id="IPR034164">
    <property type="entry name" value="Pepsin-like_dom"/>
</dbReference>
<dbReference type="GO" id="GO:0000324">
    <property type="term" value="C:fungal-type vacuole"/>
    <property type="evidence" value="ECO:0007669"/>
    <property type="project" value="TreeGrafter"/>
</dbReference>
<dbReference type="EMBL" id="KZ613866">
    <property type="protein sequence ID" value="PMD54011.1"/>
    <property type="molecule type" value="Genomic_DNA"/>
</dbReference>
<organism evidence="6 7">
    <name type="scientific">Hyaloscypha bicolor E</name>
    <dbReference type="NCBI Taxonomy" id="1095630"/>
    <lineage>
        <taxon>Eukaryota</taxon>
        <taxon>Fungi</taxon>
        <taxon>Dikarya</taxon>
        <taxon>Ascomycota</taxon>
        <taxon>Pezizomycotina</taxon>
        <taxon>Leotiomycetes</taxon>
        <taxon>Helotiales</taxon>
        <taxon>Hyaloscyphaceae</taxon>
        <taxon>Hyaloscypha</taxon>
        <taxon>Hyaloscypha bicolor</taxon>
    </lineage>
</organism>
<dbReference type="Gene3D" id="2.40.70.10">
    <property type="entry name" value="Acid Proteases"/>
    <property type="match status" value="2"/>
</dbReference>
<evidence type="ECO:0000256" key="3">
    <source>
        <dbReference type="SAM" id="Phobius"/>
    </source>
</evidence>
<sequence length="580" mass="62377">MAPGTSPHSSRFTAALLFLISPLFVACTGTIPAPIVVSPSQYWEGNDGPWSSFTIQVGTPAQNVRVLISTAGTETWVVLPEGCASDAPPNCATLRGLEFNISASKTWKANNFYTLELESNLGLSGNGEFGFDTVGLSWQGSGGPSLDHQLVAGIATSDFWLGTFGLTPRPTNFSSFNDPQSSFMETLKNKSMIPSLSWAYTAGAPYRFEKVLGSLVLGGYDLSKTGPTNMSFAFAPDISRDLTVGLQSISTSFLGTSHGLLPNGILTMIDSTVPAIWLPIEACQQFEKVFGLTWDATSELYLVNDTLHTTLVKNNASFTFSLANSTKGGQVLDITLPYASFDLSVGWPKVANTSRYFPLMRAANDTQYTLGRTFLQEAYLTVDYERSKFYVSQTAFQEGATEHIITISSPNSTVTVVPSPPSGHSLPTAAIVGIAVGCVILGVVGVLALLFFLKKRPFAKPKEDAKPSEEPPIEMTEHTFGGKPELDDTAMPPKPPTEMAAVAVEYYPPDKDARELESPRPNIIYEMLGDTPRAQELHAVESSSHSPRSPEPQISRLPGTISPVSGRGERVVSGMSDSTL</sequence>
<dbReference type="STRING" id="1095630.A0A2J6ST98"/>
<accession>A0A2J6ST98</accession>
<evidence type="ECO:0000313" key="6">
    <source>
        <dbReference type="EMBL" id="PMD54011.1"/>
    </source>
</evidence>
<protein>
    <submittedName>
        <fullName evidence="6">Acid protease</fullName>
    </submittedName>
</protein>
<feature type="transmembrane region" description="Helical" evidence="3">
    <location>
        <begin position="429"/>
        <end position="453"/>
    </location>
</feature>
<evidence type="ECO:0000259" key="5">
    <source>
        <dbReference type="PROSITE" id="PS51767"/>
    </source>
</evidence>
<feature type="signal peptide" evidence="4">
    <location>
        <begin position="1"/>
        <end position="27"/>
    </location>
</feature>
<evidence type="ECO:0000256" key="2">
    <source>
        <dbReference type="SAM" id="MobiDB-lite"/>
    </source>
</evidence>
<dbReference type="AlphaFoldDB" id="A0A2J6ST98"/>
<dbReference type="GO" id="GO:0004190">
    <property type="term" value="F:aspartic-type endopeptidase activity"/>
    <property type="evidence" value="ECO:0007669"/>
    <property type="project" value="InterPro"/>
</dbReference>
<dbReference type="PROSITE" id="PS51767">
    <property type="entry name" value="PEPTIDASE_A1"/>
    <property type="match status" value="1"/>
</dbReference>